<reference evidence="3" key="2">
    <citation type="submission" date="2020-11" db="EMBL/GenBank/DDBJ databases">
        <authorList>
            <person name="McCartney M.A."/>
            <person name="Auch B."/>
            <person name="Kono T."/>
            <person name="Mallez S."/>
            <person name="Becker A."/>
            <person name="Gohl D.M."/>
            <person name="Silverstein K.A.T."/>
            <person name="Koren S."/>
            <person name="Bechman K.B."/>
            <person name="Herman A."/>
            <person name="Abrahante J.E."/>
            <person name="Garbe J."/>
        </authorList>
    </citation>
    <scope>NUCLEOTIDE SEQUENCE</scope>
    <source>
        <strain evidence="3">Duluth1</strain>
        <tissue evidence="3">Whole animal</tissue>
    </source>
</reference>
<evidence type="ECO:0000313" key="4">
    <source>
        <dbReference type="Proteomes" id="UP000828390"/>
    </source>
</evidence>
<reference evidence="3" key="1">
    <citation type="journal article" date="2019" name="bioRxiv">
        <title>The Genome of the Zebra Mussel, Dreissena polymorpha: A Resource for Invasive Species Research.</title>
        <authorList>
            <person name="McCartney M.A."/>
            <person name="Auch B."/>
            <person name="Kono T."/>
            <person name="Mallez S."/>
            <person name="Zhang Y."/>
            <person name="Obille A."/>
            <person name="Becker A."/>
            <person name="Abrahante J.E."/>
            <person name="Garbe J."/>
            <person name="Badalamenti J.P."/>
            <person name="Herman A."/>
            <person name="Mangelson H."/>
            <person name="Liachko I."/>
            <person name="Sullivan S."/>
            <person name="Sone E.D."/>
            <person name="Koren S."/>
            <person name="Silverstein K.A.T."/>
            <person name="Beckman K.B."/>
            <person name="Gohl D.M."/>
        </authorList>
    </citation>
    <scope>NUCLEOTIDE SEQUENCE</scope>
    <source>
        <strain evidence="3">Duluth1</strain>
        <tissue evidence="3">Whole animal</tissue>
    </source>
</reference>
<dbReference type="Proteomes" id="UP000828390">
    <property type="component" value="Unassembled WGS sequence"/>
</dbReference>
<sequence length="168" mass="19136">MVEICPLPDDSSVFHATDTDICENVLSQSIRSTQESFEDTIDTDGKTTAESRETKETKQKRNTQEMKQTKRLQATKGPIVLSIIFTVTVVLYLALLAVLGQNQRFLRDMSDDARSAFFFGLRLVFINHVINPLVYFVLDREFKQIVKRISARCFENIMAILPNVKGSK</sequence>
<organism evidence="3 4">
    <name type="scientific">Dreissena polymorpha</name>
    <name type="common">Zebra mussel</name>
    <name type="synonym">Mytilus polymorpha</name>
    <dbReference type="NCBI Taxonomy" id="45954"/>
    <lineage>
        <taxon>Eukaryota</taxon>
        <taxon>Metazoa</taxon>
        <taxon>Spiralia</taxon>
        <taxon>Lophotrochozoa</taxon>
        <taxon>Mollusca</taxon>
        <taxon>Bivalvia</taxon>
        <taxon>Autobranchia</taxon>
        <taxon>Heteroconchia</taxon>
        <taxon>Euheterodonta</taxon>
        <taxon>Imparidentia</taxon>
        <taxon>Neoheterodontei</taxon>
        <taxon>Myida</taxon>
        <taxon>Dreissenoidea</taxon>
        <taxon>Dreissenidae</taxon>
        <taxon>Dreissena</taxon>
    </lineage>
</organism>
<comment type="caution">
    <text evidence="3">The sequence shown here is derived from an EMBL/GenBank/DDBJ whole genome shotgun (WGS) entry which is preliminary data.</text>
</comment>
<feature type="transmembrane region" description="Helical" evidence="2">
    <location>
        <begin position="119"/>
        <end position="138"/>
    </location>
</feature>
<feature type="transmembrane region" description="Helical" evidence="2">
    <location>
        <begin position="79"/>
        <end position="99"/>
    </location>
</feature>
<gene>
    <name evidence="3" type="ORF">DPMN_160897</name>
</gene>
<dbReference type="EMBL" id="JAIWYP010000008">
    <property type="protein sequence ID" value="KAH3782972.1"/>
    <property type="molecule type" value="Genomic_DNA"/>
</dbReference>
<dbReference type="AlphaFoldDB" id="A0A9D4ES42"/>
<keyword evidence="2" id="KW-0472">Membrane</keyword>
<dbReference type="Gene3D" id="1.20.1070.10">
    <property type="entry name" value="Rhodopsin 7-helix transmembrane proteins"/>
    <property type="match status" value="1"/>
</dbReference>
<accession>A0A9D4ES42</accession>
<dbReference type="SUPFAM" id="SSF81321">
    <property type="entry name" value="Family A G protein-coupled receptor-like"/>
    <property type="match status" value="1"/>
</dbReference>
<protein>
    <recommendedName>
        <fullName evidence="5">G-protein coupled receptors family 1 profile domain-containing protein</fullName>
    </recommendedName>
</protein>
<evidence type="ECO:0000256" key="2">
    <source>
        <dbReference type="SAM" id="Phobius"/>
    </source>
</evidence>
<evidence type="ECO:0008006" key="5">
    <source>
        <dbReference type="Google" id="ProtNLM"/>
    </source>
</evidence>
<feature type="region of interest" description="Disordered" evidence="1">
    <location>
        <begin position="36"/>
        <end position="69"/>
    </location>
</feature>
<keyword evidence="4" id="KW-1185">Reference proteome</keyword>
<proteinExistence type="predicted"/>
<name>A0A9D4ES42_DREPO</name>
<evidence type="ECO:0000256" key="1">
    <source>
        <dbReference type="SAM" id="MobiDB-lite"/>
    </source>
</evidence>
<keyword evidence="2" id="KW-0812">Transmembrane</keyword>
<feature type="compositionally biased region" description="Basic and acidic residues" evidence="1">
    <location>
        <begin position="43"/>
        <end position="68"/>
    </location>
</feature>
<keyword evidence="2" id="KW-1133">Transmembrane helix</keyword>
<evidence type="ECO:0000313" key="3">
    <source>
        <dbReference type="EMBL" id="KAH3782972.1"/>
    </source>
</evidence>